<organism evidence="1 2">
    <name type="scientific">Pistacia integerrima</name>
    <dbReference type="NCBI Taxonomy" id="434235"/>
    <lineage>
        <taxon>Eukaryota</taxon>
        <taxon>Viridiplantae</taxon>
        <taxon>Streptophyta</taxon>
        <taxon>Embryophyta</taxon>
        <taxon>Tracheophyta</taxon>
        <taxon>Spermatophyta</taxon>
        <taxon>Magnoliopsida</taxon>
        <taxon>eudicotyledons</taxon>
        <taxon>Gunneridae</taxon>
        <taxon>Pentapetalae</taxon>
        <taxon>rosids</taxon>
        <taxon>malvids</taxon>
        <taxon>Sapindales</taxon>
        <taxon>Anacardiaceae</taxon>
        <taxon>Pistacia</taxon>
    </lineage>
</organism>
<sequence>MDRFPFVRDDGVVRLPPGFRFQPTDEELLFQYLKCKIFSSSLPAPIIPEVNIYKYDPWDLPGNLEQERYFFSNKETKYPNGNRINRSTASGYWKATGVDKQIVSSSRNNQMVGMKKTLVFYRGKSPNESRTDWIMHEYRLVNAGTAPSISSLPQASFQ</sequence>
<dbReference type="Proteomes" id="UP001163603">
    <property type="component" value="Chromosome 1"/>
</dbReference>
<comment type="caution">
    <text evidence="1">The sequence shown here is derived from an EMBL/GenBank/DDBJ whole genome shotgun (WGS) entry which is preliminary data.</text>
</comment>
<protein>
    <submittedName>
        <fullName evidence="1">Uncharacterized protein</fullName>
    </submittedName>
</protein>
<gene>
    <name evidence="1" type="ORF">Pint_01239</name>
</gene>
<keyword evidence="2" id="KW-1185">Reference proteome</keyword>
<proteinExistence type="predicted"/>
<evidence type="ECO:0000313" key="2">
    <source>
        <dbReference type="Proteomes" id="UP001163603"/>
    </source>
</evidence>
<dbReference type="EMBL" id="CM047736">
    <property type="protein sequence ID" value="KAJ0052895.1"/>
    <property type="molecule type" value="Genomic_DNA"/>
</dbReference>
<name>A0ACC0ZLK4_9ROSI</name>
<evidence type="ECO:0000313" key="1">
    <source>
        <dbReference type="EMBL" id="KAJ0052895.1"/>
    </source>
</evidence>
<accession>A0ACC0ZLK4</accession>
<reference evidence="2" key="1">
    <citation type="journal article" date="2023" name="G3 (Bethesda)">
        <title>Genome assembly and association tests identify interacting loci associated with vigor, precocity, and sex in interspecific pistachio rootstocks.</title>
        <authorList>
            <person name="Palmer W."/>
            <person name="Jacygrad E."/>
            <person name="Sagayaradj S."/>
            <person name="Cavanaugh K."/>
            <person name="Han R."/>
            <person name="Bertier L."/>
            <person name="Beede B."/>
            <person name="Kafkas S."/>
            <person name="Golino D."/>
            <person name="Preece J."/>
            <person name="Michelmore R."/>
        </authorList>
    </citation>
    <scope>NUCLEOTIDE SEQUENCE [LARGE SCALE GENOMIC DNA]</scope>
</reference>